<dbReference type="AlphaFoldDB" id="A0AAN7G6K2"/>
<reference evidence="2 3" key="1">
    <citation type="journal article" date="2023" name="G3 (Bethesda)">
        <title>A haplotype-resolved chromosome-scale genome for Quercus rubra L. provides insights into the genetics of adaptive traits for red oak species.</title>
        <authorList>
            <person name="Kapoor B."/>
            <person name="Jenkins J."/>
            <person name="Schmutz J."/>
            <person name="Zhebentyayeva T."/>
            <person name="Kuelheim C."/>
            <person name="Coggeshall M."/>
            <person name="Heim C."/>
            <person name="Lasky J.R."/>
            <person name="Leites L."/>
            <person name="Islam-Faridi N."/>
            <person name="Romero-Severson J."/>
            <person name="DeLeo V.L."/>
            <person name="Lucas S.M."/>
            <person name="Lazic D."/>
            <person name="Gailing O."/>
            <person name="Carlson J."/>
            <person name="Staton M."/>
        </authorList>
    </citation>
    <scope>NUCLEOTIDE SEQUENCE [LARGE SCALE GENOMIC DNA]</scope>
    <source>
        <strain evidence="2">Pseudo-F2</strain>
    </source>
</reference>
<evidence type="ECO:0000259" key="1">
    <source>
        <dbReference type="Pfam" id="PF14392"/>
    </source>
</evidence>
<dbReference type="Pfam" id="PF14392">
    <property type="entry name" value="zf-CCHC_4"/>
    <property type="match status" value="1"/>
</dbReference>
<gene>
    <name evidence="2" type="ORF">RGQ29_012784</name>
</gene>
<dbReference type="Proteomes" id="UP001324115">
    <property type="component" value="Unassembled WGS sequence"/>
</dbReference>
<evidence type="ECO:0000313" key="3">
    <source>
        <dbReference type="Proteomes" id="UP001324115"/>
    </source>
</evidence>
<organism evidence="2 3">
    <name type="scientific">Quercus rubra</name>
    <name type="common">Northern red oak</name>
    <name type="synonym">Quercus borealis</name>
    <dbReference type="NCBI Taxonomy" id="3512"/>
    <lineage>
        <taxon>Eukaryota</taxon>
        <taxon>Viridiplantae</taxon>
        <taxon>Streptophyta</taxon>
        <taxon>Embryophyta</taxon>
        <taxon>Tracheophyta</taxon>
        <taxon>Spermatophyta</taxon>
        <taxon>Magnoliopsida</taxon>
        <taxon>eudicotyledons</taxon>
        <taxon>Gunneridae</taxon>
        <taxon>Pentapetalae</taxon>
        <taxon>rosids</taxon>
        <taxon>fabids</taxon>
        <taxon>Fagales</taxon>
        <taxon>Fagaceae</taxon>
        <taxon>Quercus</taxon>
    </lineage>
</organism>
<dbReference type="InterPro" id="IPR025836">
    <property type="entry name" value="Zn_knuckle_CX2CX4HX4C"/>
</dbReference>
<dbReference type="EMBL" id="JAXUIC010000002">
    <property type="protein sequence ID" value="KAK4604416.1"/>
    <property type="molecule type" value="Genomic_DNA"/>
</dbReference>
<evidence type="ECO:0000313" key="2">
    <source>
        <dbReference type="EMBL" id="KAK4604416.1"/>
    </source>
</evidence>
<proteinExistence type="predicted"/>
<keyword evidence="3" id="KW-1185">Reference proteome</keyword>
<comment type="caution">
    <text evidence="2">The sequence shown here is derived from an EMBL/GenBank/DDBJ whole genome shotgun (WGS) entry which is preliminary data.</text>
</comment>
<protein>
    <recommendedName>
        <fullName evidence="1">Zinc knuckle CX2CX4HX4C domain-containing protein</fullName>
    </recommendedName>
</protein>
<name>A0AAN7G6K2_QUERU</name>
<accession>A0AAN7G6K2</accession>
<feature type="domain" description="Zinc knuckle CX2CX4HX4C" evidence="1">
    <location>
        <begin position="56"/>
        <end position="79"/>
    </location>
</feature>
<sequence>MENLLKIGRMAGFALEIDFIVPSEGVWRRYIQVKVEVDVNCPFVPGFPLERDHLPDLWIHFKYEKLGNFCFGCDLLGHD</sequence>